<dbReference type="PANTHER" id="PTHR36307:SF1">
    <property type="entry name" value="FLAGELLA BASAL BODY P-RING FORMATION PROTEIN FLGA"/>
    <property type="match status" value="1"/>
</dbReference>
<accession>A0ABT4JT03</accession>
<reference evidence="3" key="1">
    <citation type="submission" date="2022-12" db="EMBL/GenBank/DDBJ databases">
        <title>Marinomonas 15G1-11 sp. nov, isolated from marine algae.</title>
        <authorList>
            <person name="Butt M."/>
            <person name="Choi D.G."/>
            <person name="Kim J.M."/>
            <person name="Lee J.K."/>
            <person name="Baek J.H."/>
            <person name="Jeon C.O."/>
        </authorList>
    </citation>
    <scope>NUCLEOTIDE SEQUENCE</scope>
    <source>
        <strain evidence="3">15G1-11</strain>
    </source>
</reference>
<dbReference type="PANTHER" id="PTHR36307">
    <property type="entry name" value="FLAGELLA BASAL BODY P-RING FORMATION PROTEIN FLGA"/>
    <property type="match status" value="1"/>
</dbReference>
<dbReference type="RefSeq" id="WP_269123742.1">
    <property type="nucleotide sequence ID" value="NZ_JAPUBN010000011.1"/>
</dbReference>
<dbReference type="InterPro" id="IPR039246">
    <property type="entry name" value="Flagellar_FlgA"/>
</dbReference>
<evidence type="ECO:0000313" key="4">
    <source>
        <dbReference type="Proteomes" id="UP001149719"/>
    </source>
</evidence>
<proteinExistence type="inferred from homology"/>
<dbReference type="EMBL" id="JAPUBN010000011">
    <property type="protein sequence ID" value="MCZ2721187.1"/>
    <property type="molecule type" value="Genomic_DNA"/>
</dbReference>
<keyword evidence="1" id="KW-0574">Periplasm</keyword>
<feature type="signal peptide" evidence="1">
    <location>
        <begin position="1"/>
        <end position="21"/>
    </location>
</feature>
<evidence type="ECO:0000256" key="1">
    <source>
        <dbReference type="RuleBase" id="RU362063"/>
    </source>
</evidence>
<comment type="caution">
    <text evidence="3">The sequence shown here is derived from an EMBL/GenBank/DDBJ whole genome shotgun (WGS) entry which is preliminary data.</text>
</comment>
<keyword evidence="3" id="KW-0282">Flagellum</keyword>
<feature type="domain" description="Flagella basal body P-ring formation protein FlgA SAF" evidence="2">
    <location>
        <begin position="107"/>
        <end position="229"/>
    </location>
</feature>
<keyword evidence="3" id="KW-0966">Cell projection</keyword>
<comment type="subcellular location">
    <subcellularLocation>
        <location evidence="1">Periplasm</location>
    </subcellularLocation>
</comment>
<sequence>MNKKIFSLVSIICSFSSVSSATDLQRYITDFIEHHEKPRLAELYPQADVNIELENRADFSYLPTCSEENLSIINSRQDAQKRTTYTVECFAPAWKFYVPVNQMILLEAYVAITPISRKQPISSHNTDLIQVDITKLRGDIYNKENPPFGFVASRNININTVITDKLTELPIIVKKGSRVMIKAQSNAISVRMNGESLENGTLGQQIRVKNISSGRIVYGKVVSSNEILVNY</sequence>
<dbReference type="Gene3D" id="2.30.30.760">
    <property type="match status" value="1"/>
</dbReference>
<keyword evidence="1" id="KW-0732">Signal</keyword>
<name>A0ABT4JT03_9GAMM</name>
<feature type="chain" id="PRO_5044973078" description="Flagella basal body P-ring formation protein FlgA" evidence="1">
    <location>
        <begin position="22"/>
        <end position="231"/>
    </location>
</feature>
<dbReference type="Proteomes" id="UP001149719">
    <property type="component" value="Unassembled WGS sequence"/>
</dbReference>
<keyword evidence="3" id="KW-0969">Cilium</keyword>
<dbReference type="InterPro" id="IPR017585">
    <property type="entry name" value="SAF_FlgA"/>
</dbReference>
<dbReference type="Gene3D" id="3.90.1210.10">
    <property type="entry name" value="Antifreeze-like/N-acetylneuraminic acid synthase C-terminal domain"/>
    <property type="match status" value="1"/>
</dbReference>
<gene>
    <name evidence="3" type="primary">flgA</name>
    <name evidence="3" type="ORF">O1D97_05870</name>
</gene>
<keyword evidence="1" id="KW-1005">Bacterial flagellum biogenesis</keyword>
<evidence type="ECO:0000313" key="3">
    <source>
        <dbReference type="EMBL" id="MCZ2721187.1"/>
    </source>
</evidence>
<dbReference type="NCBIfam" id="TIGR03170">
    <property type="entry name" value="flgA_cterm"/>
    <property type="match status" value="1"/>
</dbReference>
<dbReference type="Pfam" id="PF13144">
    <property type="entry name" value="ChapFlgA"/>
    <property type="match status" value="1"/>
</dbReference>
<comment type="similarity">
    <text evidence="1">Belongs to the FlgA family.</text>
</comment>
<dbReference type="CDD" id="cd11614">
    <property type="entry name" value="SAF_CpaB_FlgA_like"/>
    <property type="match status" value="1"/>
</dbReference>
<protein>
    <recommendedName>
        <fullName evidence="1">Flagella basal body P-ring formation protein FlgA</fullName>
    </recommendedName>
</protein>
<comment type="function">
    <text evidence="1">Involved in the assembly process of the P-ring formation. It may associate with FlgF on the rod constituting a structure essential for the P-ring assembly or may act as a modulator protein for the P-ring assembly.</text>
</comment>
<organism evidence="3 4">
    <name type="scientific">Marinomonas phaeophyticola</name>
    <dbReference type="NCBI Taxonomy" id="3004091"/>
    <lineage>
        <taxon>Bacteria</taxon>
        <taxon>Pseudomonadati</taxon>
        <taxon>Pseudomonadota</taxon>
        <taxon>Gammaproteobacteria</taxon>
        <taxon>Oceanospirillales</taxon>
        <taxon>Oceanospirillaceae</taxon>
        <taxon>Marinomonas</taxon>
    </lineage>
</organism>
<keyword evidence="4" id="KW-1185">Reference proteome</keyword>
<evidence type="ECO:0000259" key="2">
    <source>
        <dbReference type="Pfam" id="PF13144"/>
    </source>
</evidence>